<evidence type="ECO:0000313" key="2">
    <source>
        <dbReference type="Proteomes" id="UP000265643"/>
    </source>
</evidence>
<evidence type="ECO:0000313" key="1">
    <source>
        <dbReference type="EMBL" id="GCA67400.1"/>
    </source>
</evidence>
<dbReference type="Pfam" id="PF09551">
    <property type="entry name" value="Spore_II_R"/>
    <property type="match status" value="1"/>
</dbReference>
<dbReference type="EMBL" id="BHGK01000001">
    <property type="protein sequence ID" value="GCA67400.1"/>
    <property type="molecule type" value="Genomic_DNA"/>
</dbReference>
<reference evidence="2" key="1">
    <citation type="submission" date="2018-09" db="EMBL/GenBank/DDBJ databases">
        <title>Draft Genome Sequence of Mediterraneibacter sp. KCTC 15684.</title>
        <authorList>
            <person name="Kim J.S."/>
            <person name="Han K.I."/>
            <person name="Suh M.K."/>
            <person name="Lee K.C."/>
            <person name="Eom M.K."/>
            <person name="Lee J.H."/>
            <person name="Park S.H."/>
            <person name="Kang S.W."/>
            <person name="Park J.E."/>
            <person name="Oh B.S."/>
            <person name="Yu S.Y."/>
            <person name="Choi S.H."/>
            <person name="Lee D.H."/>
            <person name="Yoon H."/>
            <person name="Kim B."/>
            <person name="Yang S.J."/>
            <person name="Lee J.S."/>
        </authorList>
    </citation>
    <scope>NUCLEOTIDE SEQUENCE [LARGE SCALE GENOMIC DNA]</scope>
    <source>
        <strain evidence="2">KCTC 15684</strain>
    </source>
</reference>
<dbReference type="RefSeq" id="WP_119298124.1">
    <property type="nucleotide sequence ID" value="NZ_BHGK01000001.1"/>
</dbReference>
<proteinExistence type="predicted"/>
<comment type="caution">
    <text evidence="1">The sequence shown here is derived from an EMBL/GenBank/DDBJ whole genome shotgun (WGS) entry which is preliminary data.</text>
</comment>
<gene>
    <name evidence="1" type="primary">spoIIR</name>
    <name evidence="1" type="ORF">KGMB01110_18360</name>
</gene>
<dbReference type="InterPro" id="IPR014202">
    <property type="entry name" value="Spore_II_R"/>
</dbReference>
<dbReference type="AlphaFoldDB" id="A0A391P2N1"/>
<protein>
    <submittedName>
        <fullName evidence="1">Stage II sporulation protein R</fullName>
    </submittedName>
</protein>
<sequence>MRKKEFMIGPVLILTAILTGYLLTGLFNAQLGEAKRIQEQELQEHLAKEVLRFHILANSDSVKDQELKVQVKEGVLDWMEQTIPEGLSGEETREWMRSHTQEITELSELILEDAGEKTTVQTAVTTCYFPQKTYGDLTFPAGNYEALRIEIGQAKGHNWWCVLYPNLCFLDGTCKIVPKQGKENLKQVVTEEEYEWITTGKPVKAKSYILEQIRMP</sequence>
<dbReference type="NCBIfam" id="TIGR02837">
    <property type="entry name" value="spore_II_R"/>
    <property type="match status" value="1"/>
</dbReference>
<accession>A0A391P2N1</accession>
<name>A0A391P2N1_9FIRM</name>
<organism evidence="1 2">
    <name type="scientific">Mediterraneibacter butyricigenes</name>
    <dbReference type="NCBI Taxonomy" id="2316025"/>
    <lineage>
        <taxon>Bacteria</taxon>
        <taxon>Bacillati</taxon>
        <taxon>Bacillota</taxon>
        <taxon>Clostridia</taxon>
        <taxon>Lachnospirales</taxon>
        <taxon>Lachnospiraceae</taxon>
        <taxon>Mediterraneibacter</taxon>
    </lineage>
</organism>
<dbReference type="Proteomes" id="UP000265643">
    <property type="component" value="Unassembled WGS sequence"/>
</dbReference>
<keyword evidence="2" id="KW-1185">Reference proteome</keyword>